<organism evidence="1 2">
    <name type="scientific">Thalassotalea mangrovi</name>
    <dbReference type="NCBI Taxonomy" id="2572245"/>
    <lineage>
        <taxon>Bacteria</taxon>
        <taxon>Pseudomonadati</taxon>
        <taxon>Pseudomonadota</taxon>
        <taxon>Gammaproteobacteria</taxon>
        <taxon>Alteromonadales</taxon>
        <taxon>Colwelliaceae</taxon>
        <taxon>Thalassotalea</taxon>
    </lineage>
</organism>
<sequence length="340" mass="39583">MNNNNKVIWCFALGMLLNTGDIQAQQQSSDPEIEVIEVTAIDQQKENSAPSGDEQHWLEGFHGAVSDTFFNTALWFDSFFANDEEEQANPRSLARIRLGWEPSAANWGEFTQRFRIRLRLPHLENKVDLIFSDDEADASGVESYNNELPITRDLEDERFTAALRVINRDEESSYIDTRIGISGGDIFTRARLKLQTDYTKTHAFKAEPSVYYFLDDGFGSRLYLQYAYTPKLDRQLQINYSISGSESYSGARWRHGLFYFKQHDHRRASVTNLTIEGERWGDNGFEITEYRLGYRYRVNAIRKWLFFEVEPFLLWEDDRNFDTSPGIALRVEGYFTKQSK</sequence>
<dbReference type="RefSeq" id="WP_136734865.1">
    <property type="nucleotide sequence ID" value="NZ_SWDB01000009.1"/>
</dbReference>
<protein>
    <submittedName>
        <fullName evidence="1">Uncharacterized protein</fullName>
    </submittedName>
</protein>
<comment type="caution">
    <text evidence="1">The sequence shown here is derived from an EMBL/GenBank/DDBJ whole genome shotgun (WGS) entry which is preliminary data.</text>
</comment>
<evidence type="ECO:0000313" key="1">
    <source>
        <dbReference type="EMBL" id="TKB46289.1"/>
    </source>
</evidence>
<proteinExistence type="predicted"/>
<evidence type="ECO:0000313" key="2">
    <source>
        <dbReference type="Proteomes" id="UP000307999"/>
    </source>
</evidence>
<gene>
    <name evidence="1" type="ORF">E8M12_04345</name>
</gene>
<reference evidence="1 2" key="1">
    <citation type="submission" date="2019-04" db="EMBL/GenBank/DDBJ databases">
        <title>Thalassotalea guangxiensis sp. nov., isolated from sediment of the coastal wetland.</title>
        <authorList>
            <person name="Zheng S."/>
            <person name="Zhang D."/>
        </authorList>
    </citation>
    <scope>NUCLEOTIDE SEQUENCE [LARGE SCALE GENOMIC DNA]</scope>
    <source>
        <strain evidence="1 2">ZS-4</strain>
    </source>
</reference>
<name>A0A4V5NUF7_9GAMM</name>
<dbReference type="EMBL" id="SWDB01000009">
    <property type="protein sequence ID" value="TKB46289.1"/>
    <property type="molecule type" value="Genomic_DNA"/>
</dbReference>
<accession>A0A4V5NUF7</accession>
<dbReference type="Proteomes" id="UP000307999">
    <property type="component" value="Unassembled WGS sequence"/>
</dbReference>
<keyword evidence="2" id="KW-1185">Reference proteome</keyword>
<dbReference type="AlphaFoldDB" id="A0A4V5NUF7"/>
<dbReference type="OrthoDB" id="7054989at2"/>